<dbReference type="RefSeq" id="WP_073539573.1">
    <property type="nucleotide sequence ID" value="NZ_CP018335.1"/>
</dbReference>
<dbReference type="AlphaFoldDB" id="A0A1L5FAB1"/>
<proteinExistence type="predicted"/>
<dbReference type="InterPro" id="IPR019065">
    <property type="entry name" value="RE_NgoFVII_N"/>
</dbReference>
<protein>
    <submittedName>
        <fullName evidence="3">Restriction endonuclease</fullName>
    </submittedName>
</protein>
<evidence type="ECO:0000259" key="1">
    <source>
        <dbReference type="Pfam" id="PF09565"/>
    </source>
</evidence>
<accession>A0A1L5FAB1</accession>
<reference evidence="3 4" key="1">
    <citation type="submission" date="2016-12" db="EMBL/GenBank/DDBJ databases">
        <title>Complete genome sequence of Clostridium kluyveri JZZ isolated from the pit mud of a Chinese flavor liquor-making factory.</title>
        <authorList>
            <person name="Wang Y."/>
        </authorList>
    </citation>
    <scope>NUCLEOTIDE SEQUENCE [LARGE SCALE GENOMIC DNA]</scope>
    <source>
        <strain evidence="3 4">JZZ</strain>
    </source>
</reference>
<dbReference type="EMBL" id="CP018335">
    <property type="protein sequence ID" value="APM39958.1"/>
    <property type="molecule type" value="Genomic_DNA"/>
</dbReference>
<feature type="domain" description="Restriction endonuclease type II NgoFVII N-terminal" evidence="1">
    <location>
        <begin position="5"/>
        <end position="162"/>
    </location>
</feature>
<dbReference type="Pfam" id="PF20731">
    <property type="entry name" value="RE_NgoFVII_C"/>
    <property type="match status" value="1"/>
</dbReference>
<evidence type="ECO:0000313" key="3">
    <source>
        <dbReference type="EMBL" id="APM39958.1"/>
    </source>
</evidence>
<sequence length="322" mass="36177">MFTNNIAQKILFAPPLQGADTLLILSGYATPNMASWLIKSFQEQNMHLVNISLLIGMVPYDGLSVPIHEGFKELHGKAYPNAVDSFSCSYVCENPPVHANLYIWLKGELPMQAYTGSADFVQNAFIPSRKEIVECCNPEEAYKFFEKVEANSIYCNHAEVEDHIVLRPTHQILDAESKPITTLAGEGIISTTLSLLTNRGDVGEKSGLNWGQRKGRNRNQAYIHLPAKIARSGFFPLDKQHFTVVTDDSHTLLLRVEQQNNKAITTPLSNAQLGEYFRNRLGLGNGAFVTKQDLLNYGRTDITFYKIDDEEYYMDFSPHPSI</sequence>
<dbReference type="Gene3D" id="3.30.870.10">
    <property type="entry name" value="Endonuclease Chain A"/>
    <property type="match status" value="1"/>
</dbReference>
<dbReference type="Pfam" id="PF09565">
    <property type="entry name" value="RE_NgoFVII"/>
    <property type="match status" value="1"/>
</dbReference>
<dbReference type="REBASE" id="175754">
    <property type="entry name" value="R2.CklJZZORF15075P"/>
</dbReference>
<dbReference type="OrthoDB" id="7107971at2"/>
<keyword evidence="3" id="KW-0378">Hydrolase</keyword>
<dbReference type="Proteomes" id="UP000184604">
    <property type="component" value="Chromosome"/>
</dbReference>
<dbReference type="GO" id="GO:0004519">
    <property type="term" value="F:endonuclease activity"/>
    <property type="evidence" value="ECO:0007669"/>
    <property type="project" value="UniProtKB-KW"/>
</dbReference>
<keyword evidence="3" id="KW-0255">Endonuclease</keyword>
<dbReference type="CDD" id="cd09117">
    <property type="entry name" value="PLDc_Bfil_DEXD_like"/>
    <property type="match status" value="1"/>
</dbReference>
<dbReference type="InterPro" id="IPR048923">
    <property type="entry name" value="RE_NgoFVII_C"/>
</dbReference>
<feature type="domain" description="Restriction endonuclease type II NgoFVII C-terminal B3-like DNA-binding" evidence="2">
    <location>
        <begin position="185"/>
        <end position="308"/>
    </location>
</feature>
<evidence type="ECO:0000313" key="4">
    <source>
        <dbReference type="Proteomes" id="UP000184604"/>
    </source>
</evidence>
<gene>
    <name evidence="3" type="ORF">BS101_15065</name>
</gene>
<organism evidence="3 4">
    <name type="scientific">Clostridium kluyveri</name>
    <dbReference type="NCBI Taxonomy" id="1534"/>
    <lineage>
        <taxon>Bacteria</taxon>
        <taxon>Bacillati</taxon>
        <taxon>Bacillota</taxon>
        <taxon>Clostridia</taxon>
        <taxon>Eubacteriales</taxon>
        <taxon>Clostridiaceae</taxon>
        <taxon>Clostridium</taxon>
    </lineage>
</organism>
<evidence type="ECO:0000259" key="2">
    <source>
        <dbReference type="Pfam" id="PF20731"/>
    </source>
</evidence>
<keyword evidence="3" id="KW-0540">Nuclease</keyword>
<name>A0A1L5FAB1_CLOKL</name>